<feature type="site" description="Important for catalytic activity, responsible for pKa modulation of the active site Glu and correct orientation of both the proton donor and substrate" evidence="6">
    <location>
        <position position="242"/>
    </location>
</feature>
<dbReference type="CDD" id="cd08998">
    <property type="entry name" value="GH43_Arb43a-like"/>
    <property type="match status" value="1"/>
</dbReference>
<evidence type="ECO:0000256" key="5">
    <source>
        <dbReference type="PIRSR" id="PIRSR606710-1"/>
    </source>
</evidence>
<dbReference type="GO" id="GO:0004553">
    <property type="term" value="F:hydrolase activity, hydrolyzing O-glycosyl compounds"/>
    <property type="evidence" value="ECO:0007669"/>
    <property type="project" value="InterPro"/>
</dbReference>
<dbReference type="PANTHER" id="PTHR43301">
    <property type="entry name" value="ARABINAN ENDO-1,5-ALPHA-L-ARABINOSIDASE"/>
    <property type="match status" value="1"/>
</dbReference>
<dbReference type="Pfam" id="PF16369">
    <property type="entry name" value="GH43_C"/>
    <property type="match status" value="1"/>
</dbReference>
<organism evidence="9 10">
    <name type="scientific">Geofilum rubicundum JCM 15548</name>
    <dbReference type="NCBI Taxonomy" id="1236989"/>
    <lineage>
        <taxon>Bacteria</taxon>
        <taxon>Pseudomonadati</taxon>
        <taxon>Bacteroidota</taxon>
        <taxon>Bacteroidia</taxon>
        <taxon>Marinilabiliales</taxon>
        <taxon>Marinilabiliaceae</taxon>
        <taxon>Geofilum</taxon>
    </lineage>
</organism>
<dbReference type="RefSeq" id="WP_062122853.1">
    <property type="nucleotide sequence ID" value="NZ_BAZW01000006.1"/>
</dbReference>
<keyword evidence="4 7" id="KW-0326">Glycosidase</keyword>
<dbReference type="PROSITE" id="PS51257">
    <property type="entry name" value="PROKAR_LIPOPROTEIN"/>
    <property type="match status" value="1"/>
</dbReference>
<evidence type="ECO:0000256" key="2">
    <source>
        <dbReference type="ARBA" id="ARBA00009865"/>
    </source>
</evidence>
<feature type="domain" description="Extracellular endo-alpha-(1-&gt;5)-L-arabinanase C-terminal" evidence="8">
    <location>
        <begin position="432"/>
        <end position="533"/>
    </location>
</feature>
<dbReference type="Gene3D" id="2.40.128.10">
    <property type="match status" value="1"/>
</dbReference>
<evidence type="ECO:0000313" key="9">
    <source>
        <dbReference type="EMBL" id="GAO29065.1"/>
    </source>
</evidence>
<keyword evidence="3 7" id="KW-0378">Hydrolase</keyword>
<evidence type="ECO:0000259" key="8">
    <source>
        <dbReference type="Pfam" id="PF16369"/>
    </source>
</evidence>
<sequence>MKIFVIVFFVVFALLLTSCSEDKIDLEPIVEQEKEEEVVSVEEYKAPTYADHYLDVASWADRADWNLANVHDPSVVFDGEYYYMYGTDASYGGAHLGRGHFLFRRSRDLVNWEFRGLAMAKTPGWVKDTLNSIRSGYGLEPIENPRFGHWAPVVRKVGDVYRLYYSIIIDNYIATGLPNTAENFDGSWTEHAFIGLMETKNLELNIWTDRGMVIRSVSDRGSNWSRSSPYDWSAYFKFNAIDPSFVETPEGEQWLIYGSWHSGIAAVEVDPATGKPYKLDAIDDFGVRIARRENNNANRWQALEGPEIIYNEETGYYYLFLAYDELSKAYNTRVARSQNITGPYYGINGANISNGADCWPMLTHPYQFKNHSGWVGFAHCGVFKNEETGDWFYTSQARLPDNTDGNPYSNAIMMGHVNKIRWTEDGWPVVLPQRYAAVPQDEITEEDLVGAWENITMEYRYQAMQKATDMSLASNKTASGAFSGSWSYDEEKKILTIGSTKLYVDRELDWEADPRVPTIVYSGLTATGRPIWGKKVD</sequence>
<dbReference type="PANTHER" id="PTHR43301:SF3">
    <property type="entry name" value="ARABINAN ENDO-1,5-ALPHA-L-ARABINOSIDASE A-RELATED"/>
    <property type="match status" value="1"/>
</dbReference>
<gene>
    <name evidence="9" type="ORF">JCM15548_11220</name>
</gene>
<proteinExistence type="inferred from homology"/>
<evidence type="ECO:0000256" key="3">
    <source>
        <dbReference type="ARBA" id="ARBA00022801"/>
    </source>
</evidence>
<dbReference type="InterPro" id="IPR023296">
    <property type="entry name" value="Glyco_hydro_beta-prop_sf"/>
</dbReference>
<comment type="pathway">
    <text evidence="1">Glycan metabolism; L-arabinan degradation.</text>
</comment>
<dbReference type="AlphaFoldDB" id="A0A0E9LW26"/>
<accession>A0A0E9LW26</accession>
<dbReference type="Proteomes" id="UP000032900">
    <property type="component" value="Unassembled WGS sequence"/>
</dbReference>
<protein>
    <submittedName>
        <fullName evidence="9">Beta-xylosidase</fullName>
    </submittedName>
</protein>
<dbReference type="InterPro" id="IPR032291">
    <property type="entry name" value="Abn2_C"/>
</dbReference>
<feature type="active site" description="Proton donor" evidence="5">
    <location>
        <position position="304"/>
    </location>
</feature>
<evidence type="ECO:0000256" key="7">
    <source>
        <dbReference type="RuleBase" id="RU361187"/>
    </source>
</evidence>
<dbReference type="InterPro" id="IPR006710">
    <property type="entry name" value="Glyco_hydro_43"/>
</dbReference>
<dbReference type="Gene3D" id="2.115.10.20">
    <property type="entry name" value="Glycosyl hydrolase domain, family 43"/>
    <property type="match status" value="1"/>
</dbReference>
<dbReference type="InterPro" id="IPR050727">
    <property type="entry name" value="GH43_arabinanases"/>
</dbReference>
<dbReference type="Pfam" id="PF04616">
    <property type="entry name" value="Glyco_hydro_43"/>
    <property type="match status" value="1"/>
</dbReference>
<evidence type="ECO:0000313" key="10">
    <source>
        <dbReference type="Proteomes" id="UP000032900"/>
    </source>
</evidence>
<dbReference type="GO" id="GO:0005975">
    <property type="term" value="P:carbohydrate metabolic process"/>
    <property type="evidence" value="ECO:0007669"/>
    <property type="project" value="InterPro"/>
</dbReference>
<keyword evidence="10" id="KW-1185">Reference proteome</keyword>
<dbReference type="EMBL" id="BAZW01000006">
    <property type="protein sequence ID" value="GAO29065.1"/>
    <property type="molecule type" value="Genomic_DNA"/>
</dbReference>
<name>A0A0E9LW26_9BACT</name>
<comment type="caution">
    <text evidence="9">The sequence shown here is derived from an EMBL/GenBank/DDBJ whole genome shotgun (WGS) entry which is preliminary data.</text>
</comment>
<evidence type="ECO:0000256" key="4">
    <source>
        <dbReference type="ARBA" id="ARBA00023295"/>
    </source>
</evidence>
<dbReference type="SUPFAM" id="SSF75005">
    <property type="entry name" value="Arabinanase/levansucrase/invertase"/>
    <property type="match status" value="1"/>
</dbReference>
<dbReference type="STRING" id="1236989.JCM15548_11220"/>
<feature type="active site" description="Proton acceptor" evidence="5">
    <location>
        <position position="72"/>
    </location>
</feature>
<evidence type="ECO:0000256" key="6">
    <source>
        <dbReference type="PIRSR" id="PIRSR606710-2"/>
    </source>
</evidence>
<dbReference type="OrthoDB" id="9801455at2"/>
<reference evidence="9 10" key="1">
    <citation type="journal article" date="2015" name="Microbes Environ.">
        <title>Distribution and evolution of nitrogen fixation genes in the phylum bacteroidetes.</title>
        <authorList>
            <person name="Inoue J."/>
            <person name="Oshima K."/>
            <person name="Suda W."/>
            <person name="Sakamoto M."/>
            <person name="Iino T."/>
            <person name="Noda S."/>
            <person name="Hongoh Y."/>
            <person name="Hattori M."/>
            <person name="Ohkuma M."/>
        </authorList>
    </citation>
    <scope>NUCLEOTIDE SEQUENCE [LARGE SCALE GENOMIC DNA]</scope>
    <source>
        <strain evidence="9">JCM 15548</strain>
    </source>
</reference>
<evidence type="ECO:0000256" key="1">
    <source>
        <dbReference type="ARBA" id="ARBA00004834"/>
    </source>
</evidence>
<comment type="similarity">
    <text evidence="2 7">Belongs to the glycosyl hydrolase 43 family.</text>
</comment>